<keyword evidence="1" id="KW-0813">Transport</keyword>
<dbReference type="AlphaFoldDB" id="A0ABD3NVC4"/>
<name>A0ABD3NVC4_9STRA</name>
<comment type="subunit">
    <text evidence="1">Component of the TIM23 complex.</text>
</comment>
<dbReference type="InterPro" id="IPR023214">
    <property type="entry name" value="HAD_sf"/>
</dbReference>
<evidence type="ECO:0000313" key="4">
    <source>
        <dbReference type="Proteomes" id="UP001516023"/>
    </source>
</evidence>
<dbReference type="GO" id="GO:0005744">
    <property type="term" value="C:TIM23 mitochondrial import inner membrane translocase complex"/>
    <property type="evidence" value="ECO:0007669"/>
    <property type="project" value="UniProtKB-UniRule"/>
</dbReference>
<dbReference type="EMBL" id="JABMIG020000371">
    <property type="protein sequence ID" value="KAL3779889.1"/>
    <property type="molecule type" value="Genomic_DNA"/>
</dbReference>
<dbReference type="InterPro" id="IPR050365">
    <property type="entry name" value="TIM50"/>
</dbReference>
<keyword evidence="1" id="KW-0496">Mitochondrion</keyword>
<reference evidence="3 4" key="1">
    <citation type="journal article" date="2020" name="G3 (Bethesda)">
        <title>Improved Reference Genome for Cyclotella cryptica CCMP332, a Model for Cell Wall Morphogenesis, Salinity Adaptation, and Lipid Production in Diatoms (Bacillariophyta).</title>
        <authorList>
            <person name="Roberts W.R."/>
            <person name="Downey K.M."/>
            <person name="Ruck E.C."/>
            <person name="Traller J.C."/>
            <person name="Alverson A.J."/>
        </authorList>
    </citation>
    <scope>NUCLEOTIDE SEQUENCE [LARGE SCALE GENOMIC DNA]</scope>
    <source>
        <strain evidence="3 4">CCMP332</strain>
    </source>
</reference>
<comment type="caution">
    <text evidence="3">The sequence shown here is derived from an EMBL/GenBank/DDBJ whole genome shotgun (WGS) entry which is preliminary data.</text>
</comment>
<sequence length="255" mass="29032">MLSQLLSHARRMALIGTTGITGLATYKAHTDPIHLFWDLDHTILCSISPLPKDPITSTTKQKDSKQSIPIPTPPALEHFDQIDDDFPYDAKTLAPNTRTYFRPGVRTALQLCSYFGILHVYTAAQESYTNNIMKELDPDASLFTKVLHRDEFPAIVKEGKDLSIATDRLDRAILFDDKTSNFKPQRYENGIGVIPYTSDRVEKYLCTDGYDKWDPYLEEVKEMARLVFIAFSGSIHLSGDARKVVSWVRKWSNDR</sequence>
<dbReference type="PROSITE" id="PS50969">
    <property type="entry name" value="FCP1"/>
    <property type="match status" value="1"/>
</dbReference>
<comment type="similarity">
    <text evidence="1">Belongs to the TIM50 family.</text>
</comment>
<proteinExistence type="inferred from homology"/>
<accession>A0ABD3NVC4</accession>
<dbReference type="PANTHER" id="PTHR12210">
    <property type="entry name" value="DULLARD PROTEIN PHOSPHATASE"/>
    <property type="match status" value="1"/>
</dbReference>
<evidence type="ECO:0000313" key="3">
    <source>
        <dbReference type="EMBL" id="KAL3779889.1"/>
    </source>
</evidence>
<comment type="subcellular location">
    <subcellularLocation>
        <location evidence="1">Mitochondrion inner membrane</location>
        <topology evidence="1">Single-pass membrane protein</topology>
    </subcellularLocation>
</comment>
<organism evidence="3 4">
    <name type="scientific">Cyclotella cryptica</name>
    <dbReference type="NCBI Taxonomy" id="29204"/>
    <lineage>
        <taxon>Eukaryota</taxon>
        <taxon>Sar</taxon>
        <taxon>Stramenopiles</taxon>
        <taxon>Ochrophyta</taxon>
        <taxon>Bacillariophyta</taxon>
        <taxon>Coscinodiscophyceae</taxon>
        <taxon>Thalassiosirophycidae</taxon>
        <taxon>Stephanodiscales</taxon>
        <taxon>Stephanodiscaceae</taxon>
        <taxon>Cyclotella</taxon>
    </lineage>
</organism>
<keyword evidence="4" id="KW-1185">Reference proteome</keyword>
<evidence type="ECO:0000256" key="1">
    <source>
        <dbReference type="RuleBase" id="RU365079"/>
    </source>
</evidence>
<dbReference type="InterPro" id="IPR036412">
    <property type="entry name" value="HAD-like_sf"/>
</dbReference>
<protein>
    <recommendedName>
        <fullName evidence="1">Mitochondrial import inner membrane translocase subunit TIM50</fullName>
    </recommendedName>
</protein>
<dbReference type="Gene3D" id="3.40.50.1000">
    <property type="entry name" value="HAD superfamily/HAD-like"/>
    <property type="match status" value="1"/>
</dbReference>
<feature type="domain" description="FCP1 homology" evidence="2">
    <location>
        <begin position="28"/>
        <end position="220"/>
    </location>
</feature>
<dbReference type="GO" id="GO:0015031">
    <property type="term" value="P:protein transport"/>
    <property type="evidence" value="ECO:0007669"/>
    <property type="project" value="UniProtKB-KW"/>
</dbReference>
<evidence type="ECO:0000259" key="2">
    <source>
        <dbReference type="PROSITE" id="PS50969"/>
    </source>
</evidence>
<gene>
    <name evidence="3" type="ORF">HJC23_001479</name>
</gene>
<keyword evidence="1" id="KW-0811">Translocation</keyword>
<comment type="function">
    <text evidence="1">Essential component of the TIM23 complex, a complex that mediates the translocation of transit peptide-containing proteins across the mitochondrial inner membrane.</text>
</comment>
<dbReference type="SUPFAM" id="SSF56784">
    <property type="entry name" value="HAD-like"/>
    <property type="match status" value="1"/>
</dbReference>
<keyword evidence="1" id="KW-0653">Protein transport</keyword>
<dbReference type="SMART" id="SM00577">
    <property type="entry name" value="CPDc"/>
    <property type="match status" value="1"/>
</dbReference>
<dbReference type="Pfam" id="PF03031">
    <property type="entry name" value="NIF"/>
    <property type="match status" value="1"/>
</dbReference>
<keyword evidence="1" id="KW-0809">Transit peptide</keyword>
<dbReference type="InterPro" id="IPR004274">
    <property type="entry name" value="FCP1_dom"/>
</dbReference>
<dbReference type="Proteomes" id="UP001516023">
    <property type="component" value="Unassembled WGS sequence"/>
</dbReference>